<dbReference type="Proteomes" id="UP001596432">
    <property type="component" value="Unassembled WGS sequence"/>
</dbReference>
<keyword evidence="2" id="KW-1185">Reference proteome</keyword>
<reference evidence="1 2" key="1">
    <citation type="journal article" date="2019" name="Int. J. Syst. Evol. Microbiol.">
        <title>The Global Catalogue of Microorganisms (GCM) 10K type strain sequencing project: providing services to taxonomists for standard genome sequencing and annotation.</title>
        <authorList>
            <consortium name="The Broad Institute Genomics Platform"/>
            <consortium name="The Broad Institute Genome Sequencing Center for Infectious Disease"/>
            <person name="Wu L."/>
            <person name="Ma J."/>
        </authorList>
    </citation>
    <scope>NUCLEOTIDE SEQUENCE [LARGE SCALE GENOMIC DNA]</scope>
    <source>
        <strain evidence="1 2">XZYJT29</strain>
    </source>
</reference>
<sequence>MSRPRGLAIALAIVLALAGGGCVGFLTGSQPYEFAANATEVDQSTLESTEYRLASSESPNRTLNVTVGGQTRQVSLSSEVRKYNRTVTLAPGVEGEFARFSVYSTPAATVAGQSVNPVGDWSTDRIVRRLVSSTSGLSNVQFESNRSVQFLGAERTVSAYGASQSMGGVETNVTIHLSMVEHDGDNVIAVAVHPERVDERSRVNDLLAGLRHPPAEKSPS</sequence>
<dbReference type="GeneID" id="78819115"/>
<evidence type="ECO:0000313" key="1">
    <source>
        <dbReference type="EMBL" id="MFC7138871.1"/>
    </source>
</evidence>
<dbReference type="InterPro" id="IPR045396">
    <property type="entry name" value="DUF6517"/>
</dbReference>
<evidence type="ECO:0000313" key="2">
    <source>
        <dbReference type="Proteomes" id="UP001596432"/>
    </source>
</evidence>
<gene>
    <name evidence="1" type="ORF">ACFQMA_03345</name>
</gene>
<name>A0ABD5XW92_9EURY</name>
<protein>
    <submittedName>
        <fullName evidence="1">DUF6517 family protein</fullName>
    </submittedName>
</protein>
<dbReference type="Pfam" id="PF20127">
    <property type="entry name" value="DUF6517"/>
    <property type="match status" value="1"/>
</dbReference>
<dbReference type="AlphaFoldDB" id="A0ABD5XW92"/>
<dbReference type="RefSeq" id="WP_274324473.1">
    <property type="nucleotide sequence ID" value="NZ_CP118158.1"/>
</dbReference>
<dbReference type="EMBL" id="JBHTAS010000001">
    <property type="protein sequence ID" value="MFC7138871.1"/>
    <property type="molecule type" value="Genomic_DNA"/>
</dbReference>
<dbReference type="PROSITE" id="PS51257">
    <property type="entry name" value="PROKAR_LIPOPROTEIN"/>
    <property type="match status" value="1"/>
</dbReference>
<proteinExistence type="predicted"/>
<comment type="caution">
    <text evidence="1">The sequence shown here is derived from an EMBL/GenBank/DDBJ whole genome shotgun (WGS) entry which is preliminary data.</text>
</comment>
<organism evidence="1 2">
    <name type="scientific">Halosimplex aquaticum</name>
    <dbReference type="NCBI Taxonomy" id="3026162"/>
    <lineage>
        <taxon>Archaea</taxon>
        <taxon>Methanobacteriati</taxon>
        <taxon>Methanobacteriota</taxon>
        <taxon>Stenosarchaea group</taxon>
        <taxon>Halobacteria</taxon>
        <taxon>Halobacteriales</taxon>
        <taxon>Haloarculaceae</taxon>
        <taxon>Halosimplex</taxon>
    </lineage>
</organism>
<accession>A0ABD5XW92</accession>